<evidence type="ECO:0000313" key="3">
    <source>
        <dbReference type="Proteomes" id="UP000184389"/>
    </source>
</evidence>
<dbReference type="AlphaFoldDB" id="A0A1M5XMQ1"/>
<accession>A0A1M5XMQ1</accession>
<organism evidence="2 3">
    <name type="scientific">Sporanaerobacter acetigenes DSM 13106</name>
    <dbReference type="NCBI Taxonomy" id="1123281"/>
    <lineage>
        <taxon>Bacteria</taxon>
        <taxon>Bacillati</taxon>
        <taxon>Bacillota</taxon>
        <taxon>Tissierellia</taxon>
        <taxon>Tissierellales</taxon>
        <taxon>Sporanaerobacteraceae</taxon>
        <taxon>Sporanaerobacter</taxon>
    </lineage>
</organism>
<keyword evidence="1" id="KW-1133">Transmembrane helix</keyword>
<keyword evidence="1" id="KW-0472">Membrane</keyword>
<dbReference type="EMBL" id="FQXR01000007">
    <property type="protein sequence ID" value="SHI00814.1"/>
    <property type="molecule type" value="Genomic_DNA"/>
</dbReference>
<evidence type="ECO:0000256" key="1">
    <source>
        <dbReference type="SAM" id="Phobius"/>
    </source>
</evidence>
<protein>
    <submittedName>
        <fullName evidence="2">Uncharacterized protein</fullName>
    </submittedName>
</protein>
<dbReference type="RefSeq" id="WP_072744408.1">
    <property type="nucleotide sequence ID" value="NZ_FQXR01000007.1"/>
</dbReference>
<gene>
    <name evidence="2" type="ORF">SAMN02745180_01742</name>
</gene>
<dbReference type="Proteomes" id="UP000184389">
    <property type="component" value="Unassembled WGS sequence"/>
</dbReference>
<dbReference type="OrthoDB" id="1707256at2"/>
<evidence type="ECO:0000313" key="2">
    <source>
        <dbReference type="EMBL" id="SHI00814.1"/>
    </source>
</evidence>
<proteinExistence type="predicted"/>
<feature type="transmembrane region" description="Helical" evidence="1">
    <location>
        <begin position="12"/>
        <end position="29"/>
    </location>
</feature>
<reference evidence="2 3" key="1">
    <citation type="submission" date="2016-11" db="EMBL/GenBank/DDBJ databases">
        <authorList>
            <person name="Jaros S."/>
            <person name="Januszkiewicz K."/>
            <person name="Wedrychowicz H."/>
        </authorList>
    </citation>
    <scope>NUCLEOTIDE SEQUENCE [LARGE SCALE GENOMIC DNA]</scope>
    <source>
        <strain evidence="2 3">DSM 13106</strain>
    </source>
</reference>
<keyword evidence="1" id="KW-0812">Transmembrane</keyword>
<keyword evidence="3" id="KW-1185">Reference proteome</keyword>
<dbReference type="STRING" id="1123281.SAMN02745180_01742"/>
<sequence>MNNLFNKIESIILTLSIISLITLVCIQFINIKDENVMSTVGYNSELRFLPLNEKQFDKGIVVVSLVDKQYKQTEILVNGESIDDFSGSDELQIQVYDNDLIEIDGTKYTNNVKVKVIGVSSNIEYPKLDTIISTSQSIEILGKVRLK</sequence>
<name>A0A1M5XMQ1_9FIRM</name>